<feature type="transmembrane region" description="Helical" evidence="12">
    <location>
        <begin position="180"/>
        <end position="198"/>
    </location>
</feature>
<reference evidence="14 15" key="1">
    <citation type="journal article" date="2024" name="Microbiol. Resour. Announc.">
        <title>Genome annotations for the ascomycete fungi Trichoderma harzianum, Trichoderma aggressivum, and Purpureocillium lilacinum.</title>
        <authorList>
            <person name="Beijen E.P.W."/>
            <person name="Ohm R.A."/>
        </authorList>
    </citation>
    <scope>NUCLEOTIDE SEQUENCE [LARGE SCALE GENOMIC DNA]</scope>
    <source>
        <strain evidence="14 15">CBS 150709</strain>
    </source>
</reference>
<keyword evidence="9 12" id="KW-0472">Membrane</keyword>
<evidence type="ECO:0000313" key="15">
    <source>
        <dbReference type="Proteomes" id="UP001287286"/>
    </source>
</evidence>
<evidence type="ECO:0000256" key="13">
    <source>
        <dbReference type="SAM" id="MobiDB-lite"/>
    </source>
</evidence>
<evidence type="ECO:0000256" key="1">
    <source>
        <dbReference type="ARBA" id="ARBA00004477"/>
    </source>
</evidence>
<keyword evidence="5" id="KW-0808">Transferase</keyword>
<comment type="similarity">
    <text evidence="3 12">Belongs to the glycosyltransferase 22 family.</text>
</comment>
<dbReference type="PANTHER" id="PTHR22760:SF1">
    <property type="entry name" value="DOL-P-MAN:MAN(7)GLCNAC(2)-PP-DOL ALPHA-1,6-MANNOSYLTRANSFERASE"/>
    <property type="match status" value="1"/>
</dbReference>
<feature type="transmembrane region" description="Helical" evidence="12">
    <location>
        <begin position="246"/>
        <end position="265"/>
    </location>
</feature>
<feature type="transmembrane region" description="Helical" evidence="12">
    <location>
        <begin position="383"/>
        <end position="409"/>
    </location>
</feature>
<evidence type="ECO:0000256" key="2">
    <source>
        <dbReference type="ARBA" id="ARBA00004922"/>
    </source>
</evidence>
<evidence type="ECO:0000256" key="12">
    <source>
        <dbReference type="RuleBase" id="RU363075"/>
    </source>
</evidence>
<feature type="transmembrane region" description="Helical" evidence="12">
    <location>
        <begin position="101"/>
        <end position="122"/>
    </location>
</feature>
<evidence type="ECO:0000256" key="7">
    <source>
        <dbReference type="ARBA" id="ARBA00022824"/>
    </source>
</evidence>
<dbReference type="EC" id="2.4.1.-" evidence="12"/>
<evidence type="ECO:0000256" key="9">
    <source>
        <dbReference type="ARBA" id="ARBA00023136"/>
    </source>
</evidence>
<protein>
    <recommendedName>
        <fullName evidence="12">Mannosyltransferase</fullName>
        <ecNumber evidence="12">2.4.1.-</ecNumber>
    </recommendedName>
</protein>
<keyword evidence="6 12" id="KW-0812">Transmembrane</keyword>
<sequence>MAPLGKPSTTRPSRQQQESIVPPTDTRTVVNADTLLEALLFLVPLAHLLLAPHTKVEESFNMQAAHDVLVYGVPWTGPSPRARLAAAYDHFAFPGAVPRTFLGAVLLAGLGQPLVALAPGGFAHAQTLVRGLLAAFNAGALLVFARGLREAHGVRVARWWMALLLTQFHVPFYASRTLPNMFAFGLVTLAMAFLLPKKDPRRALVRRRQAVALLVVAAAVFRAEVAILLAAVGAQLLYSGQMTPRGIAPVFAVAFVAALALSVPIDSYFWQKPLWPELWGFYYNAVLGSSSNWGTSPWHYYFTSALPRLLLNPLALPLVGLALYLPATAPAARRLVQPSLAFIAVYSLQPHKEARFIFYVVPPLTAAAALSADYIATRRRKSLVYALGTAALAVSVFASLAASAGMLLLSSLNYPGGDALAQLYALTADAVDPLPVTVPATSTSPSTITVHADVLTCMTGLTLFGQNRPGLPLALTGPHNHHNHQPASASAPPIYVFDKTEDKPDLKWPSFWKKMDYALMEDPMLPLGNWKVLGVVQGYDGIEVLKPGAKEPLDVEAAAATGPRQSHRVLGLGARVADVRRAVRKYTGGWWIGPRMSPRIHIMKRVKDGQYATS</sequence>
<organism evidence="14 15">
    <name type="scientific">Purpureocillium lilacinum</name>
    <name type="common">Paecilomyces lilacinus</name>
    <dbReference type="NCBI Taxonomy" id="33203"/>
    <lineage>
        <taxon>Eukaryota</taxon>
        <taxon>Fungi</taxon>
        <taxon>Dikarya</taxon>
        <taxon>Ascomycota</taxon>
        <taxon>Pezizomycotina</taxon>
        <taxon>Sordariomycetes</taxon>
        <taxon>Hypocreomycetidae</taxon>
        <taxon>Hypocreales</taxon>
        <taxon>Ophiocordycipitaceae</taxon>
        <taxon>Purpureocillium</taxon>
    </lineage>
</organism>
<feature type="compositionally biased region" description="Polar residues" evidence="13">
    <location>
        <begin position="7"/>
        <end position="23"/>
    </location>
</feature>
<feature type="transmembrane region" description="Helical" evidence="12">
    <location>
        <begin position="356"/>
        <end position="376"/>
    </location>
</feature>
<evidence type="ECO:0000313" key="14">
    <source>
        <dbReference type="EMBL" id="KAK4086669.1"/>
    </source>
</evidence>
<evidence type="ECO:0000256" key="11">
    <source>
        <dbReference type="ARBA" id="ARBA00048899"/>
    </source>
</evidence>
<feature type="region of interest" description="Disordered" evidence="13">
    <location>
        <begin position="1"/>
        <end position="23"/>
    </location>
</feature>
<evidence type="ECO:0000256" key="5">
    <source>
        <dbReference type="ARBA" id="ARBA00022679"/>
    </source>
</evidence>
<dbReference type="EMBL" id="JAWRVI010000039">
    <property type="protein sequence ID" value="KAK4086669.1"/>
    <property type="molecule type" value="Genomic_DNA"/>
</dbReference>
<keyword evidence="15" id="KW-1185">Reference proteome</keyword>
<accession>A0ABR0BRJ6</accession>
<evidence type="ECO:0000256" key="10">
    <source>
        <dbReference type="ARBA" id="ARBA00044721"/>
    </source>
</evidence>
<dbReference type="PANTHER" id="PTHR22760">
    <property type="entry name" value="GLYCOSYLTRANSFERASE"/>
    <property type="match status" value="1"/>
</dbReference>
<keyword evidence="4 12" id="KW-0328">Glycosyltransferase</keyword>
<evidence type="ECO:0000256" key="8">
    <source>
        <dbReference type="ARBA" id="ARBA00022989"/>
    </source>
</evidence>
<comment type="pathway">
    <text evidence="2">Protein modification; protein glycosylation.</text>
</comment>
<feature type="transmembrane region" description="Helical" evidence="12">
    <location>
        <begin position="157"/>
        <end position="174"/>
    </location>
</feature>
<proteinExistence type="inferred from homology"/>
<dbReference type="InterPro" id="IPR005599">
    <property type="entry name" value="GPI_mannosylTrfase"/>
</dbReference>
<comment type="subcellular location">
    <subcellularLocation>
        <location evidence="1 12">Endoplasmic reticulum membrane</location>
        <topology evidence="1 12">Multi-pass membrane protein</topology>
    </subcellularLocation>
</comment>
<dbReference type="Proteomes" id="UP001287286">
    <property type="component" value="Unassembled WGS sequence"/>
</dbReference>
<gene>
    <name evidence="14" type="ORF">Purlil1_9059</name>
</gene>
<name>A0ABR0BRJ6_PURLI</name>
<comment type="function">
    <text evidence="10">Mannosyltransferase that operates in the biosynthetic pathway of dolichol-linked oligosaccharides, the glycan precursors employed in protein asparagine (N)-glycosylation. The assembly of dolichol-linked oligosaccharides begins on the cytosolic side of the endoplasmic reticulum membrane and finishes in its lumen. The sequential addition of sugars to dolichol pyrophosphate produces dolichol-linked oligosaccharides containing fourteen sugars, including two GlcNAcs, nine mannoses and three glucoses. Once assembled, the oligosaccharide is transferred from the lipid to nascent proteins by oligosaccharyltransferases. In the lumen of the endoplasmic reticulum, adds the eighth mannose residue in an alpha-1,6 linkage onto Man(7)GlcNAc(2)-PP-dolichol to produce Man(8)GlcNAc(2)-PP-dolichol.</text>
</comment>
<comment type="catalytic activity">
    <reaction evidence="11">
        <text>an alpha-D-Man-(1-&gt;2)-alpha-D-Man-(1-&gt;2)-alpha-D-Man-(1-&gt;3)-[alpha-D-Man-(1-&gt;2)-alpha-D-Man-(1-&gt;3)-alpha-D-Man-(1-&gt;6)]-beta-D-Man-(1-&gt;4)-beta-D-GlcNAc-(1-&gt;4)-alpha-D-GlcNAc-diphospho-di-trans,poly-cis-dolichol + a di-trans,poly-cis-dolichyl beta-D-mannosyl phosphate = an alpha-D-Man-(1-&gt;2)-alpha-D-Man-(1-&gt;2)-alpha-D-Man-(1-&gt;3)-[alpha-D-Man-(1-&gt;2)-alpha-D-Man-(1-&gt;3)-[alpha-D-Man-(1-&gt;6)]-alpha-D-Man-(1-&gt;6)]-beta-D-Man-(1-&gt;4)-beta-D-GlcNAc-(1-&gt;4)-alpha-D-GlcNAc-diphospho-di-trans,poly-cis-dolichol + a di-trans,poly-cis-dolichyl phosphate + H(+)</text>
        <dbReference type="Rhea" id="RHEA:29535"/>
        <dbReference type="Rhea" id="RHEA-COMP:19498"/>
        <dbReference type="Rhea" id="RHEA-COMP:19501"/>
        <dbReference type="Rhea" id="RHEA-COMP:19518"/>
        <dbReference type="Rhea" id="RHEA-COMP:19519"/>
        <dbReference type="ChEBI" id="CHEBI:15378"/>
        <dbReference type="ChEBI" id="CHEBI:57683"/>
        <dbReference type="ChEBI" id="CHEBI:58211"/>
        <dbReference type="ChEBI" id="CHEBI:132517"/>
        <dbReference type="ChEBI" id="CHEBI:132519"/>
        <dbReference type="EC" id="2.4.1.260"/>
    </reaction>
    <physiologicalReaction direction="left-to-right" evidence="11">
        <dbReference type="Rhea" id="RHEA:29536"/>
    </physiologicalReaction>
</comment>
<feature type="transmembrane region" description="Helical" evidence="12">
    <location>
        <begin position="210"/>
        <end position="234"/>
    </location>
</feature>
<dbReference type="Pfam" id="PF03901">
    <property type="entry name" value="Glyco_transf_22"/>
    <property type="match status" value="1"/>
</dbReference>
<evidence type="ECO:0000256" key="4">
    <source>
        <dbReference type="ARBA" id="ARBA00022676"/>
    </source>
</evidence>
<feature type="transmembrane region" description="Helical" evidence="12">
    <location>
        <begin position="309"/>
        <end position="327"/>
    </location>
</feature>
<keyword evidence="7 12" id="KW-0256">Endoplasmic reticulum</keyword>
<keyword evidence="8 12" id="KW-1133">Transmembrane helix</keyword>
<feature type="transmembrane region" description="Helical" evidence="12">
    <location>
        <begin position="128"/>
        <end position="145"/>
    </location>
</feature>
<evidence type="ECO:0000256" key="6">
    <source>
        <dbReference type="ARBA" id="ARBA00022692"/>
    </source>
</evidence>
<comment type="caution">
    <text evidence="14">The sequence shown here is derived from an EMBL/GenBank/DDBJ whole genome shotgun (WGS) entry which is preliminary data.</text>
</comment>
<evidence type="ECO:0000256" key="3">
    <source>
        <dbReference type="ARBA" id="ARBA00007063"/>
    </source>
</evidence>